<protein>
    <recommendedName>
        <fullName evidence="5">Conjugal transfer protein TraD</fullName>
    </recommendedName>
</protein>
<dbReference type="GeneID" id="82526415"/>
<evidence type="ECO:0000313" key="3">
    <source>
        <dbReference type="EMBL" id="PWB01829.1"/>
    </source>
</evidence>
<accession>A0A2V1IJJ6</accession>
<evidence type="ECO:0008006" key="5">
    <source>
        <dbReference type="Google" id="ProtNLM"/>
    </source>
</evidence>
<evidence type="ECO:0000256" key="2">
    <source>
        <dbReference type="SAM" id="SignalP"/>
    </source>
</evidence>
<reference evidence="4" key="1">
    <citation type="submission" date="2018-02" db="EMBL/GenBank/DDBJ databases">
        <authorList>
            <person name="Clavel T."/>
            <person name="Strowig T."/>
        </authorList>
    </citation>
    <scope>NUCLEOTIDE SEQUENCE [LARGE SCALE GENOMIC DNA]</scope>
    <source>
        <strain evidence="4">DSM 103720</strain>
    </source>
</reference>
<name>A0A2V1IJJ6_9BACT</name>
<feature type="chain" id="PRO_5015928488" description="Conjugal transfer protein TraD" evidence="2">
    <location>
        <begin position="18"/>
        <end position="254"/>
    </location>
</feature>
<keyword evidence="4" id="KW-1185">Reference proteome</keyword>
<proteinExistence type="predicted"/>
<dbReference type="RefSeq" id="WP_107032550.1">
    <property type="nucleotide sequence ID" value="NZ_PUEC01000018.1"/>
</dbReference>
<evidence type="ECO:0000256" key="1">
    <source>
        <dbReference type="SAM" id="MobiDB-lite"/>
    </source>
</evidence>
<keyword evidence="2" id="KW-0732">Signal</keyword>
<dbReference type="EMBL" id="PUEC01000018">
    <property type="protein sequence ID" value="PWB01829.1"/>
    <property type="molecule type" value="Genomic_DNA"/>
</dbReference>
<evidence type="ECO:0000313" key="4">
    <source>
        <dbReference type="Proteomes" id="UP000244905"/>
    </source>
</evidence>
<gene>
    <name evidence="3" type="ORF">C5O23_08670</name>
</gene>
<feature type="signal peptide" evidence="2">
    <location>
        <begin position="1"/>
        <end position="17"/>
    </location>
</feature>
<comment type="caution">
    <text evidence="3">The sequence shown here is derived from an EMBL/GenBank/DDBJ whole genome shotgun (WGS) entry which is preliminary data.</text>
</comment>
<feature type="region of interest" description="Disordered" evidence="1">
    <location>
        <begin position="205"/>
        <end position="232"/>
    </location>
</feature>
<organism evidence="3 4">
    <name type="scientific">Duncaniella muris</name>
    <dbReference type="NCBI Taxonomy" id="2094150"/>
    <lineage>
        <taxon>Bacteria</taxon>
        <taxon>Pseudomonadati</taxon>
        <taxon>Bacteroidota</taxon>
        <taxon>Bacteroidia</taxon>
        <taxon>Bacteroidales</taxon>
        <taxon>Muribaculaceae</taxon>
        <taxon>Duncaniella</taxon>
    </lineage>
</organism>
<sequence>MTVFLVLALLASNIFLAKMLLSKDTKKTSEPSDIAENNVSEETAEKKYIPDTNNSLDEKVAAVVGESKYDPDTYKKIVEEVVKEVVPLIIEEYGSYADAGLPEPPIKENTGVVPVEKLDEVFSNKTVADITGETPEPTEPRADGIDFNDINTTMNVLKEKSDNPEDLVIAQRTLQELEGTIIKEEISLDPVIKKRIMLIELHLPKKDEESNEQPTTSTMDEDETVEQQTKPKKILFHADIDTSDIDAIDFNVYH</sequence>
<dbReference type="AlphaFoldDB" id="A0A2V1IJJ6"/>
<dbReference type="Proteomes" id="UP000244905">
    <property type="component" value="Unassembled WGS sequence"/>
</dbReference>